<dbReference type="EMBL" id="NHTK01000486">
    <property type="protein sequence ID" value="PPR07237.1"/>
    <property type="molecule type" value="Genomic_DNA"/>
</dbReference>
<protein>
    <recommendedName>
        <fullName evidence="3">F-box domain-containing protein</fullName>
    </recommendedName>
</protein>
<dbReference type="Gene3D" id="3.80.10.10">
    <property type="entry name" value="Ribonuclease Inhibitor"/>
    <property type="match status" value="1"/>
</dbReference>
<evidence type="ECO:0008006" key="3">
    <source>
        <dbReference type="Google" id="ProtNLM"/>
    </source>
</evidence>
<dbReference type="AlphaFoldDB" id="A0A409YW37"/>
<accession>A0A409YW37</accession>
<gene>
    <name evidence="1" type="ORF">CVT24_010160</name>
</gene>
<dbReference type="InterPro" id="IPR032675">
    <property type="entry name" value="LRR_dom_sf"/>
</dbReference>
<dbReference type="Proteomes" id="UP000284842">
    <property type="component" value="Unassembled WGS sequence"/>
</dbReference>
<comment type="caution">
    <text evidence="1">The sequence shown here is derived from an EMBL/GenBank/DDBJ whole genome shotgun (WGS) entry which is preliminary data.</text>
</comment>
<dbReference type="SUPFAM" id="SSF52047">
    <property type="entry name" value="RNI-like"/>
    <property type="match status" value="1"/>
</dbReference>
<proteinExistence type="predicted"/>
<sequence>MPTSSPCPLDIIEHILEYVAERRFEEDLDQPRLETLRSCALVCKDLSTICRRFLVQRISGTFPYSSSGRSRLLQSQNMMAKYPTLLGRVRELCIKINARDEMVLNRRERRSNRTQLQSMDSYLTKFNNLRFRKITHDADFHTSDFSLGLITTYTAQSSLRYLTLEGAMKSQIWHSIIASPCLDVLTIRDAILPPCDVGGMNGSIRRIHFTGVSLMIFPMHMFSRFSMLEVLELRSVSVSGIKDETPWVPSARLREITVTLAPGIQQSIRITQHLQSVEALTFAVSEEEDFEILSSLLNNCPFLKHLDLTLTSSFVAHPSRPVQRLHTVLGPFSSLTMLQILYTHTWQLDDRFSNAISDIASLFDTMKNFPNVVQKVSIYTSFTSETPHWRNLCAARTDLPSWSPLNPANIFSVIPRPLPPDKLRIPASSSASPINPSLLATSMLAAPPSRDSRSMSHVQNPSDMLLENSGPSILTISCFRAPPLCA</sequence>
<name>A0A409YW37_9AGAR</name>
<keyword evidence="2" id="KW-1185">Reference proteome</keyword>
<organism evidence="1 2">
    <name type="scientific">Panaeolus cyanescens</name>
    <dbReference type="NCBI Taxonomy" id="181874"/>
    <lineage>
        <taxon>Eukaryota</taxon>
        <taxon>Fungi</taxon>
        <taxon>Dikarya</taxon>
        <taxon>Basidiomycota</taxon>
        <taxon>Agaricomycotina</taxon>
        <taxon>Agaricomycetes</taxon>
        <taxon>Agaricomycetidae</taxon>
        <taxon>Agaricales</taxon>
        <taxon>Agaricineae</taxon>
        <taxon>Galeropsidaceae</taxon>
        <taxon>Panaeolus</taxon>
    </lineage>
</organism>
<reference evidence="1 2" key="1">
    <citation type="journal article" date="2018" name="Evol. Lett.">
        <title>Horizontal gene cluster transfer increased hallucinogenic mushroom diversity.</title>
        <authorList>
            <person name="Reynolds H.T."/>
            <person name="Vijayakumar V."/>
            <person name="Gluck-Thaler E."/>
            <person name="Korotkin H.B."/>
            <person name="Matheny P.B."/>
            <person name="Slot J.C."/>
        </authorList>
    </citation>
    <scope>NUCLEOTIDE SEQUENCE [LARGE SCALE GENOMIC DNA]</scope>
    <source>
        <strain evidence="1 2">2629</strain>
    </source>
</reference>
<evidence type="ECO:0000313" key="1">
    <source>
        <dbReference type="EMBL" id="PPR07237.1"/>
    </source>
</evidence>
<evidence type="ECO:0000313" key="2">
    <source>
        <dbReference type="Proteomes" id="UP000284842"/>
    </source>
</evidence>
<dbReference type="InParanoid" id="A0A409YW37"/>